<reference evidence="1" key="1">
    <citation type="journal article" date="2015" name="Nature">
        <title>Complex archaea that bridge the gap between prokaryotes and eukaryotes.</title>
        <authorList>
            <person name="Spang A."/>
            <person name="Saw J.H."/>
            <person name="Jorgensen S.L."/>
            <person name="Zaremba-Niedzwiedzka K."/>
            <person name="Martijn J."/>
            <person name="Lind A.E."/>
            <person name="van Eijk R."/>
            <person name="Schleper C."/>
            <person name="Guy L."/>
            <person name="Ettema T.J."/>
        </authorList>
    </citation>
    <scope>NUCLEOTIDE SEQUENCE</scope>
</reference>
<dbReference type="AlphaFoldDB" id="A0A0F9PSQ7"/>
<sequence length="461" mass="49087">MRQVTVGGTSNNSLDNTATEYNIIVGARNWDTDINEGKQLVSTGGFISKLYVKLDAAPGSGKTWTFTIMVAGAASDLTCSITGTDTFGVDESNSIAVSAGNSLAIRATSSGSPTNSNATWSLIFIGTTVNESLFLGKAQLNNTQPTYSGIFGWFLNQPNEDINYQVIPTAGVIKNFYVQLNKQPKIGRSYTFTLRLNKANTALAVTLADLNQTANDTSDEITVAAGDKVGLKVVPSGTPSGGALAFGFTFRADIKGESCVMGQQGTTPSASDVDYADIVNSQIGFSATEIDHRQIGRACLLKKFYIDIPNTPPGGGGNAWDLTVRKNGVSTDLTVNLTGSNLAGNDTTNSALFADGDYMTLMIDPTSVPNLDTEGMHWGMVSVAGAISPSRTITRLTGIRHRFSAGRTGGRYEIHGVLGGISAFTNYQRRNKPQPWSPAFDYGGFYDPFAFDPTYINPEDI</sequence>
<proteinExistence type="predicted"/>
<gene>
    <name evidence="1" type="ORF">LCGC14_0861610</name>
</gene>
<protein>
    <submittedName>
        <fullName evidence="1">Uncharacterized protein</fullName>
    </submittedName>
</protein>
<evidence type="ECO:0000313" key="1">
    <source>
        <dbReference type="EMBL" id="KKN27737.1"/>
    </source>
</evidence>
<name>A0A0F9PSQ7_9ZZZZ</name>
<dbReference type="EMBL" id="LAZR01002616">
    <property type="protein sequence ID" value="KKN27737.1"/>
    <property type="molecule type" value="Genomic_DNA"/>
</dbReference>
<accession>A0A0F9PSQ7</accession>
<organism evidence="1">
    <name type="scientific">marine sediment metagenome</name>
    <dbReference type="NCBI Taxonomy" id="412755"/>
    <lineage>
        <taxon>unclassified sequences</taxon>
        <taxon>metagenomes</taxon>
        <taxon>ecological metagenomes</taxon>
    </lineage>
</organism>
<comment type="caution">
    <text evidence="1">The sequence shown here is derived from an EMBL/GenBank/DDBJ whole genome shotgun (WGS) entry which is preliminary data.</text>
</comment>